<dbReference type="RefSeq" id="WP_136394825.1">
    <property type="nucleotide sequence ID" value="NZ_SSND01000003.1"/>
</dbReference>
<comment type="caution">
    <text evidence="2">The sequence shown here is derived from an EMBL/GenBank/DDBJ whole genome shotgun (WGS) entry which is preliminary data.</text>
</comment>
<protein>
    <submittedName>
        <fullName evidence="2">DUF3422 domain-containing protein</fullName>
    </submittedName>
</protein>
<keyword evidence="1" id="KW-0812">Transmembrane</keyword>
<organism evidence="2 3">
    <name type="scientific">Aliigemmobacter aestuarii</name>
    <dbReference type="NCBI Taxonomy" id="1445661"/>
    <lineage>
        <taxon>Bacteria</taxon>
        <taxon>Pseudomonadati</taxon>
        <taxon>Pseudomonadota</taxon>
        <taxon>Alphaproteobacteria</taxon>
        <taxon>Rhodobacterales</taxon>
        <taxon>Paracoccaceae</taxon>
        <taxon>Aliigemmobacter</taxon>
    </lineage>
</organism>
<evidence type="ECO:0000313" key="2">
    <source>
        <dbReference type="EMBL" id="THD82797.1"/>
    </source>
</evidence>
<feature type="transmembrane region" description="Helical" evidence="1">
    <location>
        <begin position="402"/>
        <end position="419"/>
    </location>
</feature>
<evidence type="ECO:0000256" key="1">
    <source>
        <dbReference type="SAM" id="Phobius"/>
    </source>
</evidence>
<proteinExistence type="predicted"/>
<keyword evidence="1" id="KW-1133">Transmembrane helix</keyword>
<accession>A0A4S3ML43</accession>
<dbReference type="InterPro" id="IPR021830">
    <property type="entry name" value="DUF3422"/>
</dbReference>
<gene>
    <name evidence="2" type="ORF">E7811_11585</name>
</gene>
<keyword evidence="3" id="KW-1185">Reference proteome</keyword>
<dbReference type="Pfam" id="PF11902">
    <property type="entry name" value="DUF3422"/>
    <property type="match status" value="1"/>
</dbReference>
<keyword evidence="1" id="KW-0472">Membrane</keyword>
<dbReference type="OrthoDB" id="9767470at2"/>
<dbReference type="EMBL" id="SSND01000003">
    <property type="protein sequence ID" value="THD82797.1"/>
    <property type="molecule type" value="Genomic_DNA"/>
</dbReference>
<dbReference type="Proteomes" id="UP000309450">
    <property type="component" value="Unassembled WGS sequence"/>
</dbReference>
<reference evidence="2 3" key="1">
    <citation type="submission" date="2019-04" db="EMBL/GenBank/DDBJ databases">
        <title>Draft genome sequence of Gemmobacter aestuarii sp. nov.</title>
        <authorList>
            <person name="Hameed A."/>
            <person name="Lin S.-Y."/>
            <person name="Shahina M."/>
            <person name="Lai W.-A."/>
            <person name="Young C.-C."/>
        </authorList>
    </citation>
    <scope>NUCLEOTIDE SEQUENCE [LARGE SCALE GENOMIC DNA]</scope>
    <source>
        <strain evidence="2 3">CC-PW-75</strain>
    </source>
</reference>
<evidence type="ECO:0000313" key="3">
    <source>
        <dbReference type="Proteomes" id="UP000309450"/>
    </source>
</evidence>
<feature type="transmembrane region" description="Helical" evidence="1">
    <location>
        <begin position="371"/>
        <end position="390"/>
    </location>
</feature>
<name>A0A4S3ML43_9RHOB</name>
<dbReference type="AlphaFoldDB" id="A0A4S3ML43"/>
<sequence length="427" mass="48025">MPQMNDHPQRYAVVNELHARPFPSLKVPSHAVYVAFKEPVDAANRDRGRDRAHLLDLLDRNGAGHPQPEATHFSDRVGRYELKWESHTEFVTYSAFGAGNSARPFDPAEAEVFPADWVRVAPGKRLCSLLIRIEEMPEDEAEVLRKLEEWFVPESLAASRVVDGAAIVAGDFRIDPAGHMRFAVFVRPGTGERRVGRIVQRLCEIETYRSMSMLGLMRARHLTGRLNALDPRLSALVTALDAPERSAEAVLHELLTISAELESLAVQFSFRFGATAAYEAIVNQRIEVLRELRINGRQTFGEFMMRRYDPAMRTVKSAEARLAQMGERAARVAELLRTRVDVDRSAQNQKLLESMDRRADLQLRLQHTVEGLSVVAISYYAVSLAGYLLYPLAEVLGLSKGALTALATPVVILLVWLLVRRVRQKMH</sequence>